<dbReference type="EMBL" id="KV722372">
    <property type="protein sequence ID" value="OCH92264.1"/>
    <property type="molecule type" value="Genomic_DNA"/>
</dbReference>
<name>A0A8E2B1K0_9APHY</name>
<reference evidence="2 3" key="1">
    <citation type="submission" date="2016-07" db="EMBL/GenBank/DDBJ databases">
        <title>Draft genome of the white-rot fungus Obba rivulosa 3A-2.</title>
        <authorList>
            <consortium name="DOE Joint Genome Institute"/>
            <person name="Miettinen O."/>
            <person name="Riley R."/>
            <person name="Acob R."/>
            <person name="Barry K."/>
            <person name="Cullen D."/>
            <person name="De Vries R."/>
            <person name="Hainaut M."/>
            <person name="Hatakka A."/>
            <person name="Henrissat B."/>
            <person name="Hilden K."/>
            <person name="Kuo R."/>
            <person name="Labutti K."/>
            <person name="Lipzen A."/>
            <person name="Makela M.R."/>
            <person name="Sandor L."/>
            <person name="Spatafora J.W."/>
            <person name="Grigoriev I.V."/>
            <person name="Hibbett D.S."/>
        </authorList>
    </citation>
    <scope>NUCLEOTIDE SEQUENCE [LARGE SCALE GENOMIC DNA]</scope>
    <source>
        <strain evidence="2 3">3A-2</strain>
    </source>
</reference>
<dbReference type="AlphaFoldDB" id="A0A8E2B1K0"/>
<keyword evidence="3" id="KW-1185">Reference proteome</keyword>
<protein>
    <submittedName>
        <fullName evidence="2">Uncharacterized protein</fullName>
    </submittedName>
</protein>
<organism evidence="2 3">
    <name type="scientific">Obba rivulosa</name>
    <dbReference type="NCBI Taxonomy" id="1052685"/>
    <lineage>
        <taxon>Eukaryota</taxon>
        <taxon>Fungi</taxon>
        <taxon>Dikarya</taxon>
        <taxon>Basidiomycota</taxon>
        <taxon>Agaricomycotina</taxon>
        <taxon>Agaricomycetes</taxon>
        <taxon>Polyporales</taxon>
        <taxon>Gelatoporiaceae</taxon>
        <taxon>Obba</taxon>
    </lineage>
</organism>
<feature type="region of interest" description="Disordered" evidence="1">
    <location>
        <begin position="110"/>
        <end position="167"/>
    </location>
</feature>
<evidence type="ECO:0000256" key="1">
    <source>
        <dbReference type="SAM" id="MobiDB-lite"/>
    </source>
</evidence>
<evidence type="ECO:0000313" key="2">
    <source>
        <dbReference type="EMBL" id="OCH92264.1"/>
    </source>
</evidence>
<evidence type="ECO:0000313" key="3">
    <source>
        <dbReference type="Proteomes" id="UP000250043"/>
    </source>
</evidence>
<accession>A0A8E2B1K0</accession>
<proteinExistence type="predicted"/>
<gene>
    <name evidence="2" type="ORF">OBBRIDRAFT_466615</name>
</gene>
<dbReference type="Proteomes" id="UP000250043">
    <property type="component" value="Unassembled WGS sequence"/>
</dbReference>
<sequence>MWEMGGRVFVRGKALRCSWEGGGSCGEVKSWRWLRPEYWPGWSMVWAGDSLELEGDVGGDDGGRGPSDERCPNIRLRLPKSGSVYEPYSHPHPPSCAVIAPGPLVRSAASLVAATTNSPSRPSAPPGRRCGHERARQRGAVPAPPLAPARRQTNANRSAQAYPGPGPREMAPGVECLIWSVRPSRPGPRRLPKDRVLALLSSQSISQAPPAPDRPVVGVSALCSTALYAPALETIHDRAVLSASVCIRGQAETMEQYHATAVANLQRWRV</sequence>